<reference evidence="1 2" key="1">
    <citation type="submission" date="2019-07" db="EMBL/GenBank/DDBJ databases">
        <title>Rhodotorula toruloides NBRC10032 genome sequencing.</title>
        <authorList>
            <person name="Shida Y."/>
            <person name="Takaku H."/>
            <person name="Ogasawara W."/>
            <person name="Mori K."/>
        </authorList>
    </citation>
    <scope>NUCLEOTIDE SEQUENCE [LARGE SCALE GENOMIC DNA]</scope>
    <source>
        <strain evidence="1 2">NBRC10032</strain>
    </source>
</reference>
<name>A0A511KK97_RHOTO</name>
<proteinExistence type="predicted"/>
<sequence>MPFADLSNELVEATFQHTLDGPSYHSDRSMLQMLARVCSRFHAISRRLLLARIVLVTPKEGQRLLQTLARNRNLAACVRSLTIREGAFASMTTFSDISQDDLLRLCPNVTHFDSLRFRHIFESFPTTLRTLTISAVDHFASLWNGYSIRQHLKHLEHPELDFVTVPAELIEWLAGPCSLVELKIWMITDPLVCVARDDRQVACYKPPFLPLQARPPVAGCLFERCLASHVYFPPPIEVLYPPGETGLAIREIRRSHIKTAPEDMSNVFFQLAPDLYTLALHRVTLQVQAPWPQFRSLRRLEYGKQTITREEGFVRLGHEEVQSVRVHAGSGGRLQTLLNAIEQRATRSSGPLRTLELVGTLDEVGNDWTSGVLFDKLVSSCSKDGTQPYINGRTFATLGGMWTALQAPKSREEIV</sequence>
<organism evidence="1 2">
    <name type="scientific">Rhodotorula toruloides</name>
    <name type="common">Yeast</name>
    <name type="synonym">Rhodosporidium toruloides</name>
    <dbReference type="NCBI Taxonomy" id="5286"/>
    <lineage>
        <taxon>Eukaryota</taxon>
        <taxon>Fungi</taxon>
        <taxon>Dikarya</taxon>
        <taxon>Basidiomycota</taxon>
        <taxon>Pucciniomycotina</taxon>
        <taxon>Microbotryomycetes</taxon>
        <taxon>Sporidiobolales</taxon>
        <taxon>Sporidiobolaceae</taxon>
        <taxon>Rhodotorula</taxon>
    </lineage>
</organism>
<accession>A0A511KK97</accession>
<evidence type="ECO:0000313" key="1">
    <source>
        <dbReference type="EMBL" id="GEM10808.1"/>
    </source>
</evidence>
<dbReference type="OrthoDB" id="2520639at2759"/>
<protein>
    <recommendedName>
        <fullName evidence="3">F-box domain-containing protein</fullName>
    </recommendedName>
</protein>
<gene>
    <name evidence="1" type="ORF">Rt10032_c12g4825</name>
</gene>
<dbReference type="EMBL" id="BJWK01000012">
    <property type="protein sequence ID" value="GEM10808.1"/>
    <property type="molecule type" value="Genomic_DNA"/>
</dbReference>
<evidence type="ECO:0008006" key="3">
    <source>
        <dbReference type="Google" id="ProtNLM"/>
    </source>
</evidence>
<dbReference type="AlphaFoldDB" id="A0A511KK97"/>
<evidence type="ECO:0000313" key="2">
    <source>
        <dbReference type="Proteomes" id="UP000321518"/>
    </source>
</evidence>
<dbReference type="Proteomes" id="UP000321518">
    <property type="component" value="Unassembled WGS sequence"/>
</dbReference>
<comment type="caution">
    <text evidence="1">The sequence shown here is derived from an EMBL/GenBank/DDBJ whole genome shotgun (WGS) entry which is preliminary data.</text>
</comment>